<organism evidence="2 3">
    <name type="scientific">Cuscuta epithymum</name>
    <dbReference type="NCBI Taxonomy" id="186058"/>
    <lineage>
        <taxon>Eukaryota</taxon>
        <taxon>Viridiplantae</taxon>
        <taxon>Streptophyta</taxon>
        <taxon>Embryophyta</taxon>
        <taxon>Tracheophyta</taxon>
        <taxon>Spermatophyta</taxon>
        <taxon>Magnoliopsida</taxon>
        <taxon>eudicotyledons</taxon>
        <taxon>Gunneridae</taxon>
        <taxon>Pentapetalae</taxon>
        <taxon>asterids</taxon>
        <taxon>lamiids</taxon>
        <taxon>Solanales</taxon>
        <taxon>Convolvulaceae</taxon>
        <taxon>Cuscuteae</taxon>
        <taxon>Cuscuta</taxon>
        <taxon>Cuscuta subgen. Cuscuta</taxon>
    </lineage>
</organism>
<feature type="region of interest" description="Disordered" evidence="1">
    <location>
        <begin position="1"/>
        <end position="22"/>
    </location>
</feature>
<feature type="non-terminal residue" evidence="2">
    <location>
        <position position="174"/>
    </location>
</feature>
<dbReference type="AlphaFoldDB" id="A0AAV0D574"/>
<proteinExistence type="predicted"/>
<dbReference type="PANTHER" id="PTHR47150:SF7">
    <property type="entry name" value="NUCLEASE"/>
    <property type="match status" value="1"/>
</dbReference>
<protein>
    <submittedName>
        <fullName evidence="2">Uncharacterized protein</fullName>
    </submittedName>
</protein>
<evidence type="ECO:0000256" key="1">
    <source>
        <dbReference type="SAM" id="MobiDB-lite"/>
    </source>
</evidence>
<dbReference type="PANTHER" id="PTHR47150">
    <property type="entry name" value="OS12G0169200 PROTEIN"/>
    <property type="match status" value="1"/>
</dbReference>
<keyword evidence="3" id="KW-1185">Reference proteome</keyword>
<evidence type="ECO:0000313" key="3">
    <source>
        <dbReference type="Proteomes" id="UP001152523"/>
    </source>
</evidence>
<reference evidence="2" key="1">
    <citation type="submission" date="2022-07" db="EMBL/GenBank/DDBJ databases">
        <authorList>
            <person name="Macas J."/>
            <person name="Novak P."/>
            <person name="Neumann P."/>
        </authorList>
    </citation>
    <scope>NUCLEOTIDE SEQUENCE</scope>
</reference>
<gene>
    <name evidence="2" type="ORF">CEPIT_LOCUS12337</name>
</gene>
<comment type="caution">
    <text evidence="2">The sequence shown here is derived from an EMBL/GenBank/DDBJ whole genome shotgun (WGS) entry which is preliminary data.</text>
</comment>
<feature type="compositionally biased region" description="Low complexity" evidence="1">
    <location>
        <begin position="11"/>
        <end position="22"/>
    </location>
</feature>
<accession>A0AAV0D574</accession>
<sequence>MTTINFESDSDSSSSSDNDLSLTKQSMHDPLKDFLLNTEGCSGVSLIVSSMVSAAKCSLEGLPSGRCYIRRDREKRHDQIVNDYFKGENSKYTPQLFRRRFRMNIELFTQILQDVENYDSYFRQKIDAVGNIGLSPLQKMVAAIRMLAYGCPADLLDEYIQIGETTSIESLKHF</sequence>
<dbReference type="Proteomes" id="UP001152523">
    <property type="component" value="Unassembled WGS sequence"/>
</dbReference>
<name>A0AAV0D574_9ASTE</name>
<evidence type="ECO:0000313" key="2">
    <source>
        <dbReference type="EMBL" id="CAH9093024.1"/>
    </source>
</evidence>
<dbReference type="EMBL" id="CAMAPF010000075">
    <property type="protein sequence ID" value="CAH9093024.1"/>
    <property type="molecule type" value="Genomic_DNA"/>
</dbReference>